<dbReference type="EMBL" id="BMMM01000026">
    <property type="protein sequence ID" value="GGN92257.1"/>
    <property type="molecule type" value="Genomic_DNA"/>
</dbReference>
<reference evidence="1 2" key="1">
    <citation type="journal article" date="2014" name="Int. J. Syst. Evol. Microbiol.">
        <title>Complete genome sequence of Corynebacterium casei LMG S-19264T (=DSM 44701T), isolated from a smear-ripened cheese.</title>
        <authorList>
            <consortium name="US DOE Joint Genome Institute (JGI-PGF)"/>
            <person name="Walter F."/>
            <person name="Albersmeier A."/>
            <person name="Kalinowski J."/>
            <person name="Ruckert C."/>
        </authorList>
    </citation>
    <scope>NUCLEOTIDE SEQUENCE [LARGE SCALE GENOMIC DNA]</scope>
    <source>
        <strain evidence="1 2">CGMCC 4.7111</strain>
    </source>
</reference>
<name>A0A917YDP7_9ACTN</name>
<gene>
    <name evidence="1" type="ORF">GCM10011579_089900</name>
</gene>
<proteinExistence type="predicted"/>
<evidence type="ECO:0000313" key="2">
    <source>
        <dbReference type="Proteomes" id="UP000600365"/>
    </source>
</evidence>
<evidence type="ECO:0000313" key="1">
    <source>
        <dbReference type="EMBL" id="GGN92257.1"/>
    </source>
</evidence>
<accession>A0A917YDP7</accession>
<keyword evidence="2" id="KW-1185">Reference proteome</keyword>
<sequence length="60" mass="6393">MECVERGVDGCDADRAFFESALASAGMGPFRDISERERRVSMAGLPVAARIIGPRHSAVA</sequence>
<protein>
    <submittedName>
        <fullName evidence="1">Uncharacterized protein</fullName>
    </submittedName>
</protein>
<comment type="caution">
    <text evidence="1">The sequence shown here is derived from an EMBL/GenBank/DDBJ whole genome shotgun (WGS) entry which is preliminary data.</text>
</comment>
<dbReference type="Proteomes" id="UP000600365">
    <property type="component" value="Unassembled WGS sequence"/>
</dbReference>
<organism evidence="1 2">
    <name type="scientific">Streptomyces albiflavescens</name>
    <dbReference type="NCBI Taxonomy" id="1623582"/>
    <lineage>
        <taxon>Bacteria</taxon>
        <taxon>Bacillati</taxon>
        <taxon>Actinomycetota</taxon>
        <taxon>Actinomycetes</taxon>
        <taxon>Kitasatosporales</taxon>
        <taxon>Streptomycetaceae</taxon>
        <taxon>Streptomyces</taxon>
    </lineage>
</organism>
<dbReference type="AlphaFoldDB" id="A0A917YDP7"/>